<protein>
    <submittedName>
        <fullName evidence="1">Uncharacterized protein</fullName>
    </submittedName>
</protein>
<organism evidence="1 2">
    <name type="scientific">Methyloceanibacter caenitepidi</name>
    <dbReference type="NCBI Taxonomy" id="1384459"/>
    <lineage>
        <taxon>Bacteria</taxon>
        <taxon>Pseudomonadati</taxon>
        <taxon>Pseudomonadota</taxon>
        <taxon>Alphaproteobacteria</taxon>
        <taxon>Hyphomicrobiales</taxon>
        <taxon>Hyphomicrobiaceae</taxon>
        <taxon>Methyloceanibacter</taxon>
    </lineage>
</organism>
<dbReference type="Proteomes" id="UP000031643">
    <property type="component" value="Chromosome"/>
</dbReference>
<reference evidence="1 2" key="1">
    <citation type="submission" date="2014-09" db="EMBL/GenBank/DDBJ databases">
        <title>Genome sequencing of Methyloceanibacter caenitepidi Gela4.</title>
        <authorList>
            <person name="Takeuchi M."/>
            <person name="Susumu S."/>
            <person name="Kamagata Y."/>
            <person name="Oshima K."/>
            <person name="Hattori M."/>
            <person name="Iwasaki W."/>
        </authorList>
    </citation>
    <scope>NUCLEOTIDE SEQUENCE [LARGE SCALE GENOMIC DNA]</scope>
    <source>
        <strain evidence="1 2">Gela4</strain>
    </source>
</reference>
<accession>A0A0A8K229</accession>
<gene>
    <name evidence="1" type="ORF">GL4_1499</name>
</gene>
<keyword evidence="2" id="KW-1185">Reference proteome</keyword>
<dbReference type="EMBL" id="AP014648">
    <property type="protein sequence ID" value="BAQ16955.1"/>
    <property type="molecule type" value="Genomic_DNA"/>
</dbReference>
<sequence length="141" mass="14913">MNMPGITDPKLPALEFGANPHKLTAALTLLLGAYREERLAVFECVADEIGAVHDETDKLRLTLMDNLIASGEQALASGDPVTCSGALGQLLGAYRSERAFVFKCVSDGCGAVREPEDQRLLATMDAMIAFATCALEPAVSA</sequence>
<evidence type="ECO:0000313" key="2">
    <source>
        <dbReference type="Proteomes" id="UP000031643"/>
    </source>
</evidence>
<dbReference type="STRING" id="1384459.GL4_1499"/>
<name>A0A0A8K229_9HYPH</name>
<dbReference type="HOGENOM" id="CLU_1823086_0_0_5"/>
<proteinExistence type="predicted"/>
<evidence type="ECO:0000313" key="1">
    <source>
        <dbReference type="EMBL" id="BAQ16955.1"/>
    </source>
</evidence>
<dbReference type="AlphaFoldDB" id="A0A0A8K229"/>
<dbReference type="KEGG" id="mcg:GL4_1499"/>